<name>A0A520ME44_9GAMM</name>
<evidence type="ECO:0000256" key="1">
    <source>
        <dbReference type="ARBA" id="ARBA00022491"/>
    </source>
</evidence>
<dbReference type="PANTHER" id="PTHR43479:SF11">
    <property type="entry name" value="ACREF_ENVCD OPERON REPRESSOR-RELATED"/>
    <property type="match status" value="1"/>
</dbReference>
<sequence>MPKQARRKQLIQATIKCIAKKGLSSTTMADVTQQAGLSMGIVNLHFQSKERLLIETLRYISDEYTDGLNKIFNDKSLSTEQKILAHINFDFSRAIIDRNKLAVWFAFWGETKSRPTYLSICASYINEIANNLTHLFALLKQQGDYSNVNPELVCTCYTALSDGLWLDLLITPKGMKPAQAQAVAMHYLATQFPEHFKNEI</sequence>
<evidence type="ECO:0000313" key="7">
    <source>
        <dbReference type="EMBL" id="RZO19489.1"/>
    </source>
</evidence>
<dbReference type="InterPro" id="IPR039538">
    <property type="entry name" value="BetI_C"/>
</dbReference>
<dbReference type="Proteomes" id="UP000315889">
    <property type="component" value="Unassembled WGS sequence"/>
</dbReference>
<evidence type="ECO:0000313" key="8">
    <source>
        <dbReference type="Proteomes" id="UP000315889"/>
    </source>
</evidence>
<dbReference type="InterPro" id="IPR023772">
    <property type="entry name" value="DNA-bd_HTH_TetR-type_CS"/>
</dbReference>
<dbReference type="InterPro" id="IPR036271">
    <property type="entry name" value="Tet_transcr_reg_TetR-rel_C_sf"/>
</dbReference>
<dbReference type="InterPro" id="IPR050624">
    <property type="entry name" value="HTH-type_Tx_Regulator"/>
</dbReference>
<keyword evidence="4" id="KW-0804">Transcription</keyword>
<dbReference type="Gene3D" id="1.10.357.10">
    <property type="entry name" value="Tetracycline Repressor, domain 2"/>
    <property type="match status" value="1"/>
</dbReference>
<dbReference type="PROSITE" id="PS01081">
    <property type="entry name" value="HTH_TETR_1"/>
    <property type="match status" value="1"/>
</dbReference>
<accession>A0A520ME44</accession>
<dbReference type="Pfam" id="PF13977">
    <property type="entry name" value="TetR_C_6"/>
    <property type="match status" value="1"/>
</dbReference>
<proteinExistence type="predicted"/>
<dbReference type="Pfam" id="PF00440">
    <property type="entry name" value="TetR_N"/>
    <property type="match status" value="1"/>
</dbReference>
<dbReference type="AlphaFoldDB" id="A0A520ME44"/>
<evidence type="ECO:0000256" key="2">
    <source>
        <dbReference type="ARBA" id="ARBA00023015"/>
    </source>
</evidence>
<dbReference type="InterPro" id="IPR009057">
    <property type="entry name" value="Homeodomain-like_sf"/>
</dbReference>
<gene>
    <name evidence="7" type="ORF">EVB03_07630</name>
</gene>
<dbReference type="SUPFAM" id="SSF46689">
    <property type="entry name" value="Homeodomain-like"/>
    <property type="match status" value="1"/>
</dbReference>
<reference evidence="7 8" key="1">
    <citation type="submission" date="2019-02" db="EMBL/GenBank/DDBJ databases">
        <title>Prokaryotic population dynamics and viral predation in marine succession experiment using metagenomics: the confinement effect.</title>
        <authorList>
            <person name="Haro-Moreno J.M."/>
            <person name="Rodriguez-Valera F."/>
            <person name="Lopez-Perez M."/>
        </authorList>
    </citation>
    <scope>NUCLEOTIDE SEQUENCE [LARGE SCALE GENOMIC DNA]</scope>
    <source>
        <strain evidence="7">MED-G170</strain>
    </source>
</reference>
<protein>
    <submittedName>
        <fullName evidence="7">TetR family transcriptional regulator</fullName>
    </submittedName>
</protein>
<dbReference type="PRINTS" id="PR00455">
    <property type="entry name" value="HTHTETR"/>
</dbReference>
<keyword evidence="1" id="KW-0678">Repressor</keyword>
<comment type="caution">
    <text evidence="7">The sequence shown here is derived from an EMBL/GenBank/DDBJ whole genome shotgun (WGS) entry which is preliminary data.</text>
</comment>
<dbReference type="SUPFAM" id="SSF48498">
    <property type="entry name" value="Tetracyclin repressor-like, C-terminal domain"/>
    <property type="match status" value="1"/>
</dbReference>
<evidence type="ECO:0000256" key="5">
    <source>
        <dbReference type="PROSITE-ProRule" id="PRU00335"/>
    </source>
</evidence>
<dbReference type="PANTHER" id="PTHR43479">
    <property type="entry name" value="ACREF/ENVCD OPERON REPRESSOR-RELATED"/>
    <property type="match status" value="1"/>
</dbReference>
<dbReference type="PROSITE" id="PS50977">
    <property type="entry name" value="HTH_TETR_2"/>
    <property type="match status" value="1"/>
</dbReference>
<keyword evidence="3 5" id="KW-0238">DNA-binding</keyword>
<dbReference type="InterPro" id="IPR001647">
    <property type="entry name" value="HTH_TetR"/>
</dbReference>
<dbReference type="EMBL" id="SHBP01000011">
    <property type="protein sequence ID" value="RZO19489.1"/>
    <property type="molecule type" value="Genomic_DNA"/>
</dbReference>
<organism evidence="7 8">
    <name type="scientific">SAR92 clade bacterium</name>
    <dbReference type="NCBI Taxonomy" id="2315479"/>
    <lineage>
        <taxon>Bacteria</taxon>
        <taxon>Pseudomonadati</taxon>
        <taxon>Pseudomonadota</taxon>
        <taxon>Gammaproteobacteria</taxon>
        <taxon>Cellvibrionales</taxon>
        <taxon>Porticoccaceae</taxon>
        <taxon>SAR92 clade</taxon>
    </lineage>
</organism>
<feature type="domain" description="HTH tetR-type" evidence="6">
    <location>
        <begin position="4"/>
        <end position="64"/>
    </location>
</feature>
<feature type="DNA-binding region" description="H-T-H motif" evidence="5">
    <location>
        <begin position="27"/>
        <end position="46"/>
    </location>
</feature>
<keyword evidence="2" id="KW-0805">Transcription regulation</keyword>
<evidence type="ECO:0000259" key="6">
    <source>
        <dbReference type="PROSITE" id="PS50977"/>
    </source>
</evidence>
<evidence type="ECO:0000256" key="4">
    <source>
        <dbReference type="ARBA" id="ARBA00023163"/>
    </source>
</evidence>
<evidence type="ECO:0000256" key="3">
    <source>
        <dbReference type="ARBA" id="ARBA00023125"/>
    </source>
</evidence>
<dbReference type="GO" id="GO:0003677">
    <property type="term" value="F:DNA binding"/>
    <property type="evidence" value="ECO:0007669"/>
    <property type="project" value="UniProtKB-UniRule"/>
</dbReference>